<accession>A0ABZ2LV85</accession>
<keyword evidence="1" id="KW-0812">Transmembrane</keyword>
<keyword evidence="1" id="KW-0472">Membrane</keyword>
<feature type="transmembrane region" description="Helical" evidence="1">
    <location>
        <begin position="85"/>
        <end position="107"/>
    </location>
</feature>
<dbReference type="EMBL" id="CP089984">
    <property type="protein sequence ID" value="WXB14827.1"/>
    <property type="molecule type" value="Genomic_DNA"/>
</dbReference>
<evidence type="ECO:0000313" key="3">
    <source>
        <dbReference type="Proteomes" id="UP001370348"/>
    </source>
</evidence>
<protein>
    <submittedName>
        <fullName evidence="2">Uncharacterized protein</fullName>
    </submittedName>
</protein>
<keyword evidence="1" id="KW-1133">Transmembrane helix</keyword>
<dbReference type="RefSeq" id="WP_394824451.1">
    <property type="nucleotide sequence ID" value="NZ_CP089984.1"/>
</dbReference>
<organism evidence="2 3">
    <name type="scientific">Pendulispora albinea</name>
    <dbReference type="NCBI Taxonomy" id="2741071"/>
    <lineage>
        <taxon>Bacteria</taxon>
        <taxon>Pseudomonadati</taxon>
        <taxon>Myxococcota</taxon>
        <taxon>Myxococcia</taxon>
        <taxon>Myxococcales</taxon>
        <taxon>Sorangiineae</taxon>
        <taxon>Pendulisporaceae</taxon>
        <taxon>Pendulispora</taxon>
    </lineage>
</organism>
<dbReference type="Proteomes" id="UP001370348">
    <property type="component" value="Chromosome"/>
</dbReference>
<name>A0ABZ2LV85_9BACT</name>
<keyword evidence="3" id="KW-1185">Reference proteome</keyword>
<evidence type="ECO:0000256" key="1">
    <source>
        <dbReference type="SAM" id="Phobius"/>
    </source>
</evidence>
<feature type="transmembrane region" description="Helical" evidence="1">
    <location>
        <begin position="21"/>
        <end position="44"/>
    </location>
</feature>
<proteinExistence type="predicted"/>
<evidence type="ECO:0000313" key="2">
    <source>
        <dbReference type="EMBL" id="WXB14827.1"/>
    </source>
</evidence>
<reference evidence="2 3" key="1">
    <citation type="submission" date="2021-12" db="EMBL/GenBank/DDBJ databases">
        <title>Discovery of the Pendulisporaceae a myxobacterial family with distinct sporulation behavior and unique specialized metabolism.</title>
        <authorList>
            <person name="Garcia R."/>
            <person name="Popoff A."/>
            <person name="Bader C.D."/>
            <person name="Loehr J."/>
            <person name="Walesch S."/>
            <person name="Walt C."/>
            <person name="Boldt J."/>
            <person name="Bunk B."/>
            <person name="Haeckl F.J.F.P.J."/>
            <person name="Gunesch A.P."/>
            <person name="Birkelbach J."/>
            <person name="Nuebel U."/>
            <person name="Pietschmann T."/>
            <person name="Bach T."/>
            <person name="Mueller R."/>
        </authorList>
    </citation>
    <scope>NUCLEOTIDE SEQUENCE [LARGE SCALE GENOMIC DNA]</scope>
    <source>
        <strain evidence="2 3">MSr11954</strain>
    </source>
</reference>
<gene>
    <name evidence="2" type="ORF">LZC94_44295</name>
</gene>
<sequence>MLPIDMARRKELVSLNRQYGAFGILVMPWAILTIFVVGSALLAAKEGMKDWSKFDWCLGKTYPDTYYATLEDCQSYARDNFEHNAMMFIGIAVAFFVAWAILGFFGLRAARRLPKVLSLLDNAPTTIVWAYERETFLEGSKVAANRREIVIGCVDGATSSLWVRSPDEVGPLLSAIAHQCPGITMGFNEEKSAQFARDPRSMRRA</sequence>